<feature type="compositionally biased region" description="Polar residues" evidence="5">
    <location>
        <begin position="1040"/>
        <end position="1050"/>
    </location>
</feature>
<reference evidence="9" key="1">
    <citation type="journal article" date="2013" name="Proc. Natl. Acad. Sci. U.S.A.">
        <title>Genome structure and metabolic features in the red seaweed Chondrus crispus shed light on evolution of the Archaeplastida.</title>
        <authorList>
            <person name="Collen J."/>
            <person name="Porcel B."/>
            <person name="Carre W."/>
            <person name="Ball S.G."/>
            <person name="Chaparro C."/>
            <person name="Tonon T."/>
            <person name="Barbeyron T."/>
            <person name="Michel G."/>
            <person name="Noel B."/>
            <person name="Valentin K."/>
            <person name="Elias M."/>
            <person name="Artiguenave F."/>
            <person name="Arun A."/>
            <person name="Aury J.M."/>
            <person name="Barbosa-Neto J.F."/>
            <person name="Bothwell J.H."/>
            <person name="Bouget F.Y."/>
            <person name="Brillet L."/>
            <person name="Cabello-Hurtado F."/>
            <person name="Capella-Gutierrez S."/>
            <person name="Charrier B."/>
            <person name="Cladiere L."/>
            <person name="Cock J.M."/>
            <person name="Coelho S.M."/>
            <person name="Colleoni C."/>
            <person name="Czjzek M."/>
            <person name="Da Silva C."/>
            <person name="Delage L."/>
            <person name="Denoeud F."/>
            <person name="Deschamps P."/>
            <person name="Dittami S.M."/>
            <person name="Gabaldon T."/>
            <person name="Gachon C.M."/>
            <person name="Groisillier A."/>
            <person name="Herve C."/>
            <person name="Jabbari K."/>
            <person name="Katinka M."/>
            <person name="Kloareg B."/>
            <person name="Kowalczyk N."/>
            <person name="Labadie K."/>
            <person name="Leblanc C."/>
            <person name="Lopez P.J."/>
            <person name="McLachlan D.H."/>
            <person name="Meslet-Cladiere L."/>
            <person name="Moustafa A."/>
            <person name="Nehr Z."/>
            <person name="Nyvall Collen P."/>
            <person name="Panaud O."/>
            <person name="Partensky F."/>
            <person name="Poulain J."/>
            <person name="Rensing S.A."/>
            <person name="Rousvoal S."/>
            <person name="Samson G."/>
            <person name="Symeonidi A."/>
            <person name="Weissenbach J."/>
            <person name="Zambounis A."/>
            <person name="Wincker P."/>
            <person name="Boyen C."/>
        </authorList>
    </citation>
    <scope>NUCLEOTIDE SEQUENCE [LARGE SCALE GENOMIC DNA]</scope>
    <source>
        <strain evidence="9">cv. Stackhouse</strain>
    </source>
</reference>
<feature type="region of interest" description="Disordered" evidence="5">
    <location>
        <begin position="815"/>
        <end position="909"/>
    </location>
</feature>
<dbReference type="FunFam" id="1.25.10.10:FF:000017">
    <property type="entry name" value="26S proteasome non-ATPase regulatory subunit 1"/>
    <property type="match status" value="1"/>
</dbReference>
<dbReference type="Pfam" id="PF21505">
    <property type="entry name" value="RPN2_N"/>
    <property type="match status" value="1"/>
</dbReference>
<dbReference type="GO" id="GO:0042176">
    <property type="term" value="P:regulation of protein catabolic process"/>
    <property type="evidence" value="ECO:0007669"/>
    <property type="project" value="UniProtKB-UniRule"/>
</dbReference>
<evidence type="ECO:0000259" key="7">
    <source>
        <dbReference type="Pfam" id="PF21505"/>
    </source>
</evidence>
<dbReference type="Proteomes" id="UP000012073">
    <property type="component" value="Unassembled WGS sequence"/>
</dbReference>
<feature type="compositionally biased region" description="Low complexity" evidence="5">
    <location>
        <begin position="248"/>
        <end position="257"/>
    </location>
</feature>
<feature type="domain" description="26S proteasome non-ATPase regulatory subunit 1/RPN2 N-terminal" evidence="7">
    <location>
        <begin position="2"/>
        <end position="235"/>
    </location>
</feature>
<name>R7QIE5_CHOCR</name>
<dbReference type="Pfam" id="PF13646">
    <property type="entry name" value="HEAT_2"/>
    <property type="match status" value="1"/>
</dbReference>
<evidence type="ECO:0000259" key="6">
    <source>
        <dbReference type="Pfam" id="PF18004"/>
    </source>
</evidence>
<dbReference type="RefSeq" id="XP_005717009.1">
    <property type="nucleotide sequence ID" value="XM_005716952.1"/>
</dbReference>
<feature type="compositionally biased region" description="Acidic residues" evidence="5">
    <location>
        <begin position="991"/>
        <end position="1004"/>
    </location>
</feature>
<evidence type="ECO:0000256" key="3">
    <source>
        <dbReference type="ARBA" id="ARBA00022942"/>
    </source>
</evidence>
<dbReference type="EMBL" id="HG001818">
    <property type="protein sequence ID" value="CDF37190.1"/>
    <property type="molecule type" value="Genomic_DNA"/>
</dbReference>
<evidence type="ECO:0000256" key="2">
    <source>
        <dbReference type="ARBA" id="ARBA00022737"/>
    </source>
</evidence>
<dbReference type="PANTHER" id="PTHR10943:SF2">
    <property type="entry name" value="26S PROTEASOME NON-ATPASE REGULATORY SUBUNIT 1"/>
    <property type="match status" value="1"/>
</dbReference>
<comment type="similarity">
    <text evidence="1 4">Belongs to the proteasome subunit S1 family.</text>
</comment>
<dbReference type="STRING" id="2769.R7QIE5"/>
<dbReference type="InterPro" id="IPR048570">
    <property type="entry name" value="PSMD1_RPN2_N"/>
</dbReference>
<dbReference type="GO" id="GO:0005634">
    <property type="term" value="C:nucleus"/>
    <property type="evidence" value="ECO:0007669"/>
    <property type="project" value="TreeGrafter"/>
</dbReference>
<protein>
    <submittedName>
        <fullName evidence="8">Uncharacterized protein</fullName>
    </submittedName>
</protein>
<dbReference type="Pfam" id="PF01851">
    <property type="entry name" value="PC_rep"/>
    <property type="match status" value="1"/>
</dbReference>
<dbReference type="OrthoDB" id="261572at2759"/>
<feature type="compositionally biased region" description="Basic and acidic residues" evidence="5">
    <location>
        <begin position="1010"/>
        <end position="1036"/>
    </location>
</feature>
<dbReference type="SUPFAM" id="SSF48371">
    <property type="entry name" value="ARM repeat"/>
    <property type="match status" value="1"/>
</dbReference>
<feature type="region of interest" description="Disordered" evidence="5">
    <location>
        <begin position="952"/>
        <end position="1050"/>
    </location>
</feature>
<feature type="region of interest" description="Disordered" evidence="5">
    <location>
        <begin position="244"/>
        <end position="281"/>
    </location>
</feature>
<gene>
    <name evidence="8" type="ORF">CHC_T00005147001</name>
</gene>
<organism evidence="8 9">
    <name type="scientific">Chondrus crispus</name>
    <name type="common">Carrageen Irish moss</name>
    <name type="synonym">Polymorpha crispa</name>
    <dbReference type="NCBI Taxonomy" id="2769"/>
    <lineage>
        <taxon>Eukaryota</taxon>
        <taxon>Rhodophyta</taxon>
        <taxon>Florideophyceae</taxon>
        <taxon>Rhodymeniophycidae</taxon>
        <taxon>Gigartinales</taxon>
        <taxon>Gigartinaceae</taxon>
        <taxon>Chondrus</taxon>
    </lineage>
</organism>
<dbReference type="KEGG" id="ccp:CHC_T00005147001"/>
<dbReference type="GO" id="GO:0008540">
    <property type="term" value="C:proteasome regulatory particle, base subcomplex"/>
    <property type="evidence" value="ECO:0007669"/>
    <property type="project" value="UniProtKB-UniRule"/>
</dbReference>
<evidence type="ECO:0000313" key="8">
    <source>
        <dbReference type="EMBL" id="CDF37190.1"/>
    </source>
</evidence>
<feature type="compositionally biased region" description="Polar residues" evidence="5">
    <location>
        <begin position="967"/>
        <end position="981"/>
    </location>
</feature>
<feature type="domain" description="26S proteasome regulatory subunit RPN2 C-terminal" evidence="6">
    <location>
        <begin position="787"/>
        <end position="964"/>
    </location>
</feature>
<dbReference type="Gramene" id="CDF37190">
    <property type="protein sequence ID" value="CDF37190"/>
    <property type="gene ID" value="CHC_T00005147001"/>
</dbReference>
<dbReference type="Gene3D" id="1.25.10.10">
    <property type="entry name" value="Leucine-rich Repeat Variant"/>
    <property type="match status" value="1"/>
</dbReference>
<accession>R7QIE5</accession>
<dbReference type="GO" id="GO:0030234">
    <property type="term" value="F:enzyme regulator activity"/>
    <property type="evidence" value="ECO:0007669"/>
    <property type="project" value="UniProtKB-UniRule"/>
</dbReference>
<dbReference type="GO" id="GO:0034515">
    <property type="term" value="C:proteasome storage granule"/>
    <property type="evidence" value="ECO:0007669"/>
    <property type="project" value="TreeGrafter"/>
</dbReference>
<dbReference type="PhylomeDB" id="R7QIE5"/>
<dbReference type="InterPro" id="IPR016642">
    <property type="entry name" value="26S_Psome_Rpn2"/>
</dbReference>
<proteinExistence type="inferred from homology"/>
<keyword evidence="3 4" id="KW-0647">Proteasome</keyword>
<feature type="compositionally biased region" description="Basic residues" evidence="5">
    <location>
        <begin position="839"/>
        <end position="850"/>
    </location>
</feature>
<evidence type="ECO:0000256" key="4">
    <source>
        <dbReference type="PIRNR" id="PIRNR015947"/>
    </source>
</evidence>
<dbReference type="PIRSF" id="PIRSF015947">
    <property type="entry name" value="26S_Psome_Rpn2"/>
    <property type="match status" value="1"/>
</dbReference>
<evidence type="ECO:0000256" key="5">
    <source>
        <dbReference type="SAM" id="MobiDB-lite"/>
    </source>
</evidence>
<dbReference type="InterPro" id="IPR002015">
    <property type="entry name" value="Proteasome/cyclosome_rpt"/>
</dbReference>
<dbReference type="InterPro" id="IPR011989">
    <property type="entry name" value="ARM-like"/>
</dbReference>
<dbReference type="GeneID" id="17324744"/>
<dbReference type="AlphaFoldDB" id="R7QIE5"/>
<dbReference type="GO" id="GO:0043161">
    <property type="term" value="P:proteasome-mediated ubiquitin-dependent protein catabolic process"/>
    <property type="evidence" value="ECO:0007669"/>
    <property type="project" value="TreeGrafter"/>
</dbReference>
<keyword evidence="9" id="KW-1185">Reference proteome</keyword>
<evidence type="ECO:0000256" key="1">
    <source>
        <dbReference type="ARBA" id="ARBA00006308"/>
    </source>
</evidence>
<evidence type="ECO:0000313" key="9">
    <source>
        <dbReference type="Proteomes" id="UP000012073"/>
    </source>
</evidence>
<sequence length="1050" mass="112806">MERPLAAIVAAKVNFHLGSLDEALHYALSAENYFDVDAETEFANTLRARCIDDYISFKRKQSEGIAEGPVGASADHTFSAELESVVERVLAGCIQKGEIHEAIGVSIESRRLDKVEIAIAEGCRTDEAKMEALAYCFECAQTLISSRAYRSKLLNLLASLHTQHFPIEKRNFIAVANCYAFVGNAKGVADILMDLVSDKSAAGKEKENIMELTALQIVFDIVDNDAPFFASEVMSLLPVPRAIPDPPTASESTPAAAEGDDPVPMETDTPSSGDPPSATPEAVAVTPAITLTAEEKKIAKLRKILNGEVSAELHLDFLCSKNHSDLYLLKKIKAALDGRSSVCYSALLFSNAIAHSGTAIDNFLRGNLDWLARATAWAKFSATSCLGVIHGRHTSAALNLLSPYLPSNSGSRGSAATSFQEGGALYALGLITATGGRNAQLRADPSGPNTAKEYLLEALKAIETSDVVKHGACLGLGLSAMASWDGGEEENQYYEELKNVLYTDSAVASEAAGLGMGLIALGSGSDKVAKEMLAYAVDTEHEKIIRGLALGMALVCYGREDDADSIIKTMNEDSNPILRYGAMYAVALAYCGTADNKAIRLLLHSAVSDVSDDVRRAAVIGLGFVLFRHPKLLPRIVALLAESCHAHVRFGAALAIGIACMGTGMPAAVEMLERLTADPSDFVRQGALIGMALVYMHHTEDRSPKAAEMRKTFEATWSAKLEDVITRFGAVVAVGLADAGGRNGVIALTSSTGHPRMSAIVGLAMFTQFWYWYPMVHFIGLSIKPSALICLNQDVKMPKLKVQCNAQEGMYAYVPSGPPEKTKEVSSAPKAVLSTTVKSKARAARRAAKKRSTEEKASGQGDSMTDAKIEAKPENAEESGDGKDPMEDEKKAVKEEGSPKKAKFTVHENPCRVLPEQEKYMSWNVTAPDAEGKITRRYDPVVSGRFSGIVMMSDRSPTEPEDIVEMQTLNTAPQPVSTPQTPAVLLNANDPNDEEEEEEGEEVPPPEPFVYRDEADESKKDDEEKDGGDSASKEDADVNMNDSGDGQTSV</sequence>
<dbReference type="InterPro" id="IPR040623">
    <property type="entry name" value="RPN2_C"/>
</dbReference>
<feature type="compositionally biased region" description="Basic and acidic residues" evidence="5">
    <location>
        <begin position="865"/>
        <end position="909"/>
    </location>
</feature>
<dbReference type="OMA" id="IMFGRQE"/>
<dbReference type="InterPro" id="IPR016024">
    <property type="entry name" value="ARM-type_fold"/>
</dbReference>
<dbReference type="Pfam" id="PF18004">
    <property type="entry name" value="RPN2_C"/>
    <property type="match status" value="1"/>
</dbReference>
<keyword evidence="2" id="KW-0677">Repeat</keyword>
<dbReference type="PANTHER" id="PTHR10943">
    <property type="entry name" value="26S PROTEASOME NON-ATPASE REGULATORY SUBUNIT"/>
    <property type="match status" value="1"/>
</dbReference>